<proteinExistence type="predicted"/>
<dbReference type="Proteomes" id="UP001634007">
    <property type="component" value="Unassembled WGS sequence"/>
</dbReference>
<gene>
    <name evidence="1" type="ORF">ACJRO7_036026</name>
</gene>
<dbReference type="EMBL" id="JBJKBG010000009">
    <property type="protein sequence ID" value="KAL3723947.1"/>
    <property type="molecule type" value="Genomic_DNA"/>
</dbReference>
<reference evidence="1 2" key="1">
    <citation type="submission" date="2024-11" db="EMBL/GenBank/DDBJ databases">
        <title>Chromosome-level genome assembly of Eucalyptus globulus Labill. provides insights into its genome evolution.</title>
        <authorList>
            <person name="Li X."/>
        </authorList>
    </citation>
    <scope>NUCLEOTIDE SEQUENCE [LARGE SCALE GENOMIC DNA]</scope>
    <source>
        <strain evidence="1">CL2024</strain>
        <tissue evidence="1">Fresh tender leaves</tissue>
    </source>
</reference>
<protein>
    <submittedName>
        <fullName evidence="1">Uncharacterized protein</fullName>
    </submittedName>
</protein>
<organism evidence="1 2">
    <name type="scientific">Eucalyptus globulus</name>
    <name type="common">Tasmanian blue gum</name>
    <dbReference type="NCBI Taxonomy" id="34317"/>
    <lineage>
        <taxon>Eukaryota</taxon>
        <taxon>Viridiplantae</taxon>
        <taxon>Streptophyta</taxon>
        <taxon>Embryophyta</taxon>
        <taxon>Tracheophyta</taxon>
        <taxon>Spermatophyta</taxon>
        <taxon>Magnoliopsida</taxon>
        <taxon>eudicotyledons</taxon>
        <taxon>Gunneridae</taxon>
        <taxon>Pentapetalae</taxon>
        <taxon>rosids</taxon>
        <taxon>malvids</taxon>
        <taxon>Myrtales</taxon>
        <taxon>Myrtaceae</taxon>
        <taxon>Myrtoideae</taxon>
        <taxon>Eucalypteae</taxon>
        <taxon>Eucalyptus</taxon>
    </lineage>
</organism>
<name>A0ABD3J979_EUCGL</name>
<comment type="caution">
    <text evidence="1">The sequence shown here is derived from an EMBL/GenBank/DDBJ whole genome shotgun (WGS) entry which is preliminary data.</text>
</comment>
<evidence type="ECO:0000313" key="1">
    <source>
        <dbReference type="EMBL" id="KAL3723947.1"/>
    </source>
</evidence>
<dbReference type="AlphaFoldDB" id="A0ABD3J979"/>
<keyword evidence="2" id="KW-1185">Reference proteome</keyword>
<accession>A0ABD3J979</accession>
<sequence length="138" mass="14760">MGAAGLGVVGRFWRTSGAAAGRIERRGSTWLATWVADQRSRRSDGRQSRGLFGSVKLGSAAASVSSFGQSCRRQWLAMSRESVVNSRVQRRSGVSCCRDGVVLAEAQRVPGSLRPDCCGSSRTSVGLSEQLHGCGERR</sequence>
<evidence type="ECO:0000313" key="2">
    <source>
        <dbReference type="Proteomes" id="UP001634007"/>
    </source>
</evidence>